<feature type="non-terminal residue" evidence="1">
    <location>
        <position position="1"/>
    </location>
</feature>
<dbReference type="Proteomes" id="UP000054560">
    <property type="component" value="Unassembled WGS sequence"/>
</dbReference>
<evidence type="ECO:0000313" key="1">
    <source>
        <dbReference type="EMBL" id="KNC74078.1"/>
    </source>
</evidence>
<dbReference type="GeneID" id="25913869"/>
<organism evidence="1 2">
    <name type="scientific">Sphaeroforma arctica JP610</name>
    <dbReference type="NCBI Taxonomy" id="667725"/>
    <lineage>
        <taxon>Eukaryota</taxon>
        <taxon>Ichthyosporea</taxon>
        <taxon>Ichthyophonida</taxon>
        <taxon>Sphaeroforma</taxon>
    </lineage>
</organism>
<protein>
    <submittedName>
        <fullName evidence="1">Uncharacterized protein</fullName>
    </submittedName>
</protein>
<proteinExistence type="predicted"/>
<name>A0A0L0FDG4_9EUKA</name>
<dbReference type="AlphaFoldDB" id="A0A0L0FDG4"/>
<dbReference type="EMBL" id="KQ244792">
    <property type="protein sequence ID" value="KNC74078.1"/>
    <property type="molecule type" value="Genomic_DNA"/>
</dbReference>
<accession>A0A0L0FDG4</accession>
<dbReference type="RefSeq" id="XP_014147980.1">
    <property type="nucleotide sequence ID" value="XM_014292505.1"/>
</dbReference>
<evidence type="ECO:0000313" key="2">
    <source>
        <dbReference type="Proteomes" id="UP000054560"/>
    </source>
</evidence>
<sequence>GNLAAPPAPSAASYGGDDYSFESKEAAAPAQATPDGMQVSMWQLAYYSPYFDVDLNT</sequence>
<gene>
    <name evidence="1" type="ORF">SARC_13365</name>
</gene>
<keyword evidence="2" id="KW-1185">Reference proteome</keyword>
<reference evidence="1 2" key="1">
    <citation type="submission" date="2011-02" db="EMBL/GenBank/DDBJ databases">
        <title>The Genome Sequence of Sphaeroforma arctica JP610.</title>
        <authorList>
            <consortium name="The Broad Institute Genome Sequencing Platform"/>
            <person name="Russ C."/>
            <person name="Cuomo C."/>
            <person name="Young S.K."/>
            <person name="Zeng Q."/>
            <person name="Gargeya S."/>
            <person name="Alvarado L."/>
            <person name="Berlin A."/>
            <person name="Chapman S.B."/>
            <person name="Chen Z."/>
            <person name="Freedman E."/>
            <person name="Gellesch M."/>
            <person name="Goldberg J."/>
            <person name="Griggs A."/>
            <person name="Gujja S."/>
            <person name="Heilman E."/>
            <person name="Heiman D."/>
            <person name="Howarth C."/>
            <person name="Mehta T."/>
            <person name="Neiman D."/>
            <person name="Pearson M."/>
            <person name="Roberts A."/>
            <person name="Saif S."/>
            <person name="Shea T."/>
            <person name="Shenoy N."/>
            <person name="Sisk P."/>
            <person name="Stolte C."/>
            <person name="Sykes S."/>
            <person name="White J."/>
            <person name="Yandava C."/>
            <person name="Burger G."/>
            <person name="Gray M.W."/>
            <person name="Holland P.W.H."/>
            <person name="King N."/>
            <person name="Lang F.B.F."/>
            <person name="Roger A.J."/>
            <person name="Ruiz-Trillo I."/>
            <person name="Haas B."/>
            <person name="Nusbaum C."/>
            <person name="Birren B."/>
        </authorList>
    </citation>
    <scope>NUCLEOTIDE SEQUENCE [LARGE SCALE GENOMIC DNA]</scope>
    <source>
        <strain evidence="1 2">JP610</strain>
    </source>
</reference>
<feature type="non-terminal residue" evidence="1">
    <location>
        <position position="57"/>
    </location>
</feature>